<dbReference type="EMBL" id="JAINDJ010000002">
    <property type="protein sequence ID" value="KAG9458054.1"/>
    <property type="molecule type" value="Genomic_DNA"/>
</dbReference>
<keyword evidence="3" id="KW-0812">Transmembrane</keyword>
<evidence type="ECO:0000256" key="4">
    <source>
        <dbReference type="SAM" id="SignalP"/>
    </source>
</evidence>
<organism evidence="5 6">
    <name type="scientific">Aristolochia fimbriata</name>
    <name type="common">White veined hardy Dutchman's pipe vine</name>
    <dbReference type="NCBI Taxonomy" id="158543"/>
    <lineage>
        <taxon>Eukaryota</taxon>
        <taxon>Viridiplantae</taxon>
        <taxon>Streptophyta</taxon>
        <taxon>Embryophyta</taxon>
        <taxon>Tracheophyta</taxon>
        <taxon>Spermatophyta</taxon>
        <taxon>Magnoliopsida</taxon>
        <taxon>Magnoliidae</taxon>
        <taxon>Piperales</taxon>
        <taxon>Aristolochiaceae</taxon>
        <taxon>Aristolochia</taxon>
    </lineage>
</organism>
<dbReference type="AlphaFoldDB" id="A0AAV7FAP1"/>
<protein>
    <submittedName>
        <fullName evidence="5">Uncharacterized protein</fullName>
    </submittedName>
</protein>
<feature type="transmembrane region" description="Helical" evidence="3">
    <location>
        <begin position="24"/>
        <end position="46"/>
    </location>
</feature>
<feature type="region of interest" description="Disordered" evidence="2">
    <location>
        <begin position="96"/>
        <end position="198"/>
    </location>
</feature>
<feature type="compositionally biased region" description="Low complexity" evidence="2">
    <location>
        <begin position="119"/>
        <end position="135"/>
    </location>
</feature>
<proteinExistence type="predicted"/>
<accession>A0AAV7FAP1</accession>
<keyword evidence="6" id="KW-1185">Reference proteome</keyword>
<dbReference type="Proteomes" id="UP000825729">
    <property type="component" value="Unassembled WGS sequence"/>
</dbReference>
<evidence type="ECO:0000313" key="5">
    <source>
        <dbReference type="EMBL" id="KAG9458054.1"/>
    </source>
</evidence>
<feature type="signal peptide" evidence="4">
    <location>
        <begin position="1"/>
        <end position="16"/>
    </location>
</feature>
<sequence>MLFFLFASDLISCCSCGHRPRNIFFLRFSGVGGIVVVDVAGVVVIVDVAGVVVVVVGIGFVVDIGVVVGGGGGVVIDVVDAAVRAKKVGQSGAAAAKGRRFDSPKRSEVTSYGGSPLRGFGSSGQSTGSSGSAYGDSANKKRAPLTTLNGASASKKKARVEAQPTSFPSPPTFLPPISETEPPQTSCLPMEPPEPEPPAETVVETVQISSSPEADPPASIQTFLLGASDVQEEVLHPEIEVVVVAYEDIEVAAAPATTSSIGPILEVAPALTQLDASPLPVREVTPVIQEVVTLLPLPTPPVPASIATPLEAGHDVTNLQDYTQKLQVLTEVESLAREKTSRISKDLTESEAREALDVLSSKLDNAKVTLDETAEDLSQAKLDEEDAHKRLELAREQAQSADTKVIYLATEVEQIRESVRELKEVVLEAMQKVEEVIALPTLSAAEKANLLSLRAAFARSQQELVKDL</sequence>
<evidence type="ECO:0000313" key="6">
    <source>
        <dbReference type="Proteomes" id="UP000825729"/>
    </source>
</evidence>
<evidence type="ECO:0000256" key="1">
    <source>
        <dbReference type="SAM" id="Coils"/>
    </source>
</evidence>
<feature type="coiled-coil region" evidence="1">
    <location>
        <begin position="356"/>
        <end position="432"/>
    </location>
</feature>
<evidence type="ECO:0000256" key="2">
    <source>
        <dbReference type="SAM" id="MobiDB-lite"/>
    </source>
</evidence>
<reference evidence="5 6" key="1">
    <citation type="submission" date="2021-07" db="EMBL/GenBank/DDBJ databases">
        <title>The Aristolochia fimbriata genome: insights into angiosperm evolution, floral development and chemical biosynthesis.</title>
        <authorList>
            <person name="Jiao Y."/>
        </authorList>
    </citation>
    <scope>NUCLEOTIDE SEQUENCE [LARGE SCALE GENOMIC DNA]</scope>
    <source>
        <strain evidence="5">IBCAS-2021</strain>
        <tissue evidence="5">Leaf</tissue>
    </source>
</reference>
<feature type="compositionally biased region" description="Basic and acidic residues" evidence="2">
    <location>
        <begin position="99"/>
        <end position="108"/>
    </location>
</feature>
<comment type="caution">
    <text evidence="5">The sequence shown here is derived from an EMBL/GenBank/DDBJ whole genome shotgun (WGS) entry which is preliminary data.</text>
</comment>
<keyword evidence="3" id="KW-1133">Transmembrane helix</keyword>
<gene>
    <name evidence="5" type="ORF">H6P81_002562</name>
</gene>
<feature type="chain" id="PRO_5043955878" evidence="4">
    <location>
        <begin position="17"/>
        <end position="468"/>
    </location>
</feature>
<keyword evidence="3" id="KW-0472">Membrane</keyword>
<name>A0AAV7FAP1_ARIFI</name>
<keyword evidence="4" id="KW-0732">Signal</keyword>
<feature type="transmembrane region" description="Helical" evidence="3">
    <location>
        <begin position="52"/>
        <end position="79"/>
    </location>
</feature>
<keyword evidence="1" id="KW-0175">Coiled coil</keyword>
<evidence type="ECO:0000256" key="3">
    <source>
        <dbReference type="SAM" id="Phobius"/>
    </source>
</evidence>